<evidence type="ECO:0000259" key="1">
    <source>
        <dbReference type="Pfam" id="PF00111"/>
    </source>
</evidence>
<keyword evidence="3" id="KW-1185">Reference proteome</keyword>
<dbReference type="InterPro" id="IPR036010">
    <property type="entry name" value="2Fe-2S_ferredoxin-like_sf"/>
</dbReference>
<proteinExistence type="predicted"/>
<dbReference type="Pfam" id="PF00111">
    <property type="entry name" value="Fer2"/>
    <property type="match status" value="1"/>
</dbReference>
<dbReference type="EMBL" id="NLFK01000002">
    <property type="protein sequence ID" value="OZN25647.1"/>
    <property type="molecule type" value="Genomic_DNA"/>
</dbReference>
<dbReference type="RefSeq" id="WP_094945879.1">
    <property type="nucleotide sequence ID" value="NZ_UFSB01000001.1"/>
</dbReference>
<dbReference type="Gene3D" id="3.10.20.30">
    <property type="match status" value="1"/>
</dbReference>
<dbReference type="SUPFAM" id="SSF54292">
    <property type="entry name" value="2Fe-2S ferredoxin-like"/>
    <property type="match status" value="1"/>
</dbReference>
<organism evidence="2 3">
    <name type="scientific">Actinobacillus seminis</name>
    <dbReference type="NCBI Taxonomy" id="722"/>
    <lineage>
        <taxon>Bacteria</taxon>
        <taxon>Pseudomonadati</taxon>
        <taxon>Pseudomonadota</taxon>
        <taxon>Gammaproteobacteria</taxon>
        <taxon>Pasteurellales</taxon>
        <taxon>Pasteurellaceae</taxon>
        <taxon>Actinobacillus</taxon>
    </lineage>
</organism>
<sequence>MDRSFIPHEENKQSIIAAYRSGSCGSCKTKVISGDYETTGQVGLTEQEIAECYVLACN</sequence>
<dbReference type="Proteomes" id="UP000215738">
    <property type="component" value="Unassembled WGS sequence"/>
</dbReference>
<dbReference type="CDD" id="cd00207">
    <property type="entry name" value="fer2"/>
    <property type="match status" value="1"/>
</dbReference>
<name>A0ABX4FPG1_9PAST</name>
<evidence type="ECO:0000313" key="3">
    <source>
        <dbReference type="Proteomes" id="UP000215738"/>
    </source>
</evidence>
<gene>
    <name evidence="2" type="ORF">CFY87_02700</name>
</gene>
<dbReference type="InterPro" id="IPR012675">
    <property type="entry name" value="Beta-grasp_dom_sf"/>
</dbReference>
<reference evidence="2 3" key="1">
    <citation type="submission" date="2017-07" db="EMBL/GenBank/DDBJ databases">
        <title>Virulence factors identified in Actinobacillus seminis.</title>
        <authorList>
            <person name="Negrete-Abascal E."/>
            <person name="Vaca-Pacheco S."/>
            <person name="Montes-Garcia F."/>
            <person name="Leyto-Gil A.M."/>
            <person name="Fragoso-Garcia E."/>
            <person name="Carvente-Garcia R."/>
            <person name="Perez-Agueros S."/>
            <person name="Castelan-Sanchez H.G."/>
            <person name="Garcia-Molina A."/>
            <person name="Villamar T.E."/>
            <person name="Vazquez-Cruz C."/>
        </authorList>
    </citation>
    <scope>NUCLEOTIDE SEQUENCE [LARGE SCALE GENOMIC DNA]</scope>
    <source>
        <strain evidence="2 3">ATCC 15768</strain>
    </source>
</reference>
<dbReference type="InterPro" id="IPR001041">
    <property type="entry name" value="2Fe-2S_ferredoxin-type"/>
</dbReference>
<comment type="caution">
    <text evidence="2">The sequence shown here is derived from an EMBL/GenBank/DDBJ whole genome shotgun (WGS) entry which is preliminary data.</text>
</comment>
<evidence type="ECO:0000313" key="2">
    <source>
        <dbReference type="EMBL" id="OZN25647.1"/>
    </source>
</evidence>
<protein>
    <recommendedName>
        <fullName evidence="1">2Fe-2S ferredoxin-type domain-containing protein</fullName>
    </recommendedName>
</protein>
<accession>A0ABX4FPG1</accession>
<feature type="domain" description="2Fe-2S ferredoxin-type" evidence="1">
    <location>
        <begin position="20"/>
        <end position="57"/>
    </location>
</feature>